<protein>
    <recommendedName>
        <fullName evidence="1">Alpha/beta hydrolase domain-containing protein</fullName>
    </recommendedName>
</protein>
<sequence length="487" mass="54951">MNYIPTTDSTRPFASAAEKCRFTEIDYIEDEYFMSGTANIYEESEDQKPEVIISNAPYTTRLLIRRPKEKQNFSGNIVIEILNATAMIDIDRMWVNSWKFFTRNGDIYIGITSKGHVVDSLKKFDSVRYEAINWSNPQPERIPSPEILGGPFPFLSQYESGLFWDMLIDLAKLLRTDHALNPVSDYGKAMLYLTGWSQSGSYLARILHSFAYLQENTADGPLFDGYLLAGCGATNAPLNAYSPSTTARFFQSGIPQGSILGGKEPVIAVNTESENRLAYWFGDFDEPDFKFRTWQIPASSHDTHYNLIEYYEGQGREDLNKINITNAWEGCEGEPMDCPYEPIYNAAFFHLYNWAKYRIPAPHAPKIKTRISINPDTVEDPFGSFAENVKDHFGNTVGGIRHPAADCPTGVYTSFSKTATGSVQAMFGNVMPFSREQLKVFYGTLENYRSLVTKSTDNAISLGFILPEDRNELIERVVSIATNRGLE</sequence>
<evidence type="ECO:0000313" key="3">
    <source>
        <dbReference type="Proteomes" id="UP000548423"/>
    </source>
</evidence>
<reference evidence="3" key="2">
    <citation type="submission" date="2020-08" db="EMBL/GenBank/DDBJ databases">
        <title>The Agave Microbiome: Exploring the role of microbial communities in plant adaptations to desert environments.</title>
        <authorList>
            <person name="Partida-Martinez L.P."/>
        </authorList>
    </citation>
    <scope>NUCLEOTIDE SEQUENCE [LARGE SCALE GENOMIC DNA]</scope>
    <source>
        <strain evidence="3">AT2.8</strain>
    </source>
</reference>
<dbReference type="Proteomes" id="UP000548423">
    <property type="component" value="Unassembled WGS sequence"/>
</dbReference>
<reference evidence="3" key="1">
    <citation type="submission" date="2020-07" db="EMBL/GenBank/DDBJ databases">
        <authorList>
            <person name="Partida-Martinez L."/>
            <person name="Huntemann M."/>
            <person name="Clum A."/>
            <person name="Wang J."/>
            <person name="Palaniappan K."/>
            <person name="Ritter S."/>
            <person name="Chen I.-M."/>
            <person name="Stamatis D."/>
            <person name="Reddy T."/>
            <person name="O'Malley R."/>
            <person name="Daum C."/>
            <person name="Shapiro N."/>
            <person name="Ivanova N."/>
            <person name="Kyrpides N."/>
            <person name="Woyke T."/>
        </authorList>
    </citation>
    <scope>NUCLEOTIDE SEQUENCE [LARGE SCALE GENOMIC DNA]</scope>
    <source>
        <strain evidence="3">AT2.8</strain>
    </source>
</reference>
<gene>
    <name evidence="2" type="ORF">F4694_001161</name>
</gene>
<dbReference type="Pfam" id="PF20091">
    <property type="entry name" value="Abhydrolase_10"/>
    <property type="match status" value="1"/>
</dbReference>
<comment type="caution">
    <text evidence="2">The sequence shown here is derived from an EMBL/GenBank/DDBJ whole genome shotgun (WGS) entry which is preliminary data.</text>
</comment>
<proteinExistence type="predicted"/>
<dbReference type="InterPro" id="IPR045394">
    <property type="entry name" value="Abhydrolase_dom"/>
</dbReference>
<evidence type="ECO:0000259" key="1">
    <source>
        <dbReference type="Pfam" id="PF20091"/>
    </source>
</evidence>
<evidence type="ECO:0000313" key="2">
    <source>
        <dbReference type="EMBL" id="NYE04417.1"/>
    </source>
</evidence>
<dbReference type="AlphaFoldDB" id="A0A852T9F2"/>
<organism evidence="2 3">
    <name type="scientific">Neobacillus niacini</name>
    <dbReference type="NCBI Taxonomy" id="86668"/>
    <lineage>
        <taxon>Bacteria</taxon>
        <taxon>Bacillati</taxon>
        <taxon>Bacillota</taxon>
        <taxon>Bacilli</taxon>
        <taxon>Bacillales</taxon>
        <taxon>Bacillaceae</taxon>
        <taxon>Neobacillus</taxon>
    </lineage>
</organism>
<dbReference type="EMBL" id="JACCBX010000002">
    <property type="protein sequence ID" value="NYE04417.1"/>
    <property type="molecule type" value="Genomic_DNA"/>
</dbReference>
<name>A0A852T9F2_9BACI</name>
<feature type="domain" description="Alpha/beta hydrolase" evidence="1">
    <location>
        <begin position="4"/>
        <end position="474"/>
    </location>
</feature>
<accession>A0A852T9F2</accession>